<comment type="caution">
    <text evidence="1">The sequence shown here is derived from an EMBL/GenBank/DDBJ whole genome shotgun (WGS) entry which is preliminary data.</text>
</comment>
<dbReference type="EMBL" id="JAINUG010000934">
    <property type="protein sequence ID" value="KAJ8361675.1"/>
    <property type="molecule type" value="Genomic_DNA"/>
</dbReference>
<gene>
    <name evidence="1" type="ORF">AAFF_G00432080</name>
</gene>
<organism evidence="1 2">
    <name type="scientific">Aldrovandia affinis</name>
    <dbReference type="NCBI Taxonomy" id="143900"/>
    <lineage>
        <taxon>Eukaryota</taxon>
        <taxon>Metazoa</taxon>
        <taxon>Chordata</taxon>
        <taxon>Craniata</taxon>
        <taxon>Vertebrata</taxon>
        <taxon>Euteleostomi</taxon>
        <taxon>Actinopterygii</taxon>
        <taxon>Neopterygii</taxon>
        <taxon>Teleostei</taxon>
        <taxon>Notacanthiformes</taxon>
        <taxon>Halosauridae</taxon>
        <taxon>Aldrovandia</taxon>
    </lineage>
</organism>
<sequence length="94" mass="10536">MLQLRIALRLQVVNIPAEDCKRKDPRTGGMVILTDLKGNSRDLPDNIQAAQGARVMVTRNLDTEDAAHVQSESEEAEIPEVWYRETSPVYVNGM</sequence>
<protein>
    <submittedName>
        <fullName evidence="1">Uncharacterized protein</fullName>
    </submittedName>
</protein>
<accession>A0AAD7R3C5</accession>
<reference evidence="1" key="1">
    <citation type="journal article" date="2023" name="Science">
        <title>Genome structures resolve the early diversification of teleost fishes.</title>
        <authorList>
            <person name="Parey E."/>
            <person name="Louis A."/>
            <person name="Montfort J."/>
            <person name="Bouchez O."/>
            <person name="Roques C."/>
            <person name="Iampietro C."/>
            <person name="Lluch J."/>
            <person name="Castinel A."/>
            <person name="Donnadieu C."/>
            <person name="Desvignes T."/>
            <person name="Floi Bucao C."/>
            <person name="Jouanno E."/>
            <person name="Wen M."/>
            <person name="Mejri S."/>
            <person name="Dirks R."/>
            <person name="Jansen H."/>
            <person name="Henkel C."/>
            <person name="Chen W.J."/>
            <person name="Zahm M."/>
            <person name="Cabau C."/>
            <person name="Klopp C."/>
            <person name="Thompson A.W."/>
            <person name="Robinson-Rechavi M."/>
            <person name="Braasch I."/>
            <person name="Lecointre G."/>
            <person name="Bobe J."/>
            <person name="Postlethwait J.H."/>
            <person name="Berthelot C."/>
            <person name="Roest Crollius H."/>
            <person name="Guiguen Y."/>
        </authorList>
    </citation>
    <scope>NUCLEOTIDE SEQUENCE</scope>
    <source>
        <strain evidence="1">NC1722</strain>
    </source>
</reference>
<dbReference type="AlphaFoldDB" id="A0AAD7R3C5"/>
<evidence type="ECO:0000313" key="2">
    <source>
        <dbReference type="Proteomes" id="UP001221898"/>
    </source>
</evidence>
<keyword evidence="2" id="KW-1185">Reference proteome</keyword>
<dbReference type="Proteomes" id="UP001221898">
    <property type="component" value="Unassembled WGS sequence"/>
</dbReference>
<evidence type="ECO:0000313" key="1">
    <source>
        <dbReference type="EMBL" id="KAJ8361675.1"/>
    </source>
</evidence>
<name>A0AAD7R3C5_9TELE</name>
<proteinExistence type="predicted"/>